<keyword evidence="3" id="KW-0342">GTP-binding</keyword>
<evidence type="ECO:0000256" key="2">
    <source>
        <dbReference type="ARBA" id="ARBA00022801"/>
    </source>
</evidence>
<dbReference type="Gene3D" id="3.40.50.300">
    <property type="entry name" value="P-loop containing nucleotide triphosphate hydrolases"/>
    <property type="match status" value="1"/>
</dbReference>
<evidence type="ECO:0000313" key="6">
    <source>
        <dbReference type="Proteomes" id="UP001595799"/>
    </source>
</evidence>
<reference evidence="6" key="1">
    <citation type="journal article" date="2019" name="Int. J. Syst. Evol. Microbiol.">
        <title>The Global Catalogue of Microorganisms (GCM) 10K type strain sequencing project: providing services to taxonomists for standard genome sequencing and annotation.</title>
        <authorList>
            <consortium name="The Broad Institute Genomics Platform"/>
            <consortium name="The Broad Institute Genome Sequencing Center for Infectious Disease"/>
            <person name="Wu L."/>
            <person name="Ma J."/>
        </authorList>
    </citation>
    <scope>NUCLEOTIDE SEQUENCE [LARGE SCALE GENOMIC DNA]</scope>
    <source>
        <strain evidence="6">CECT 8472</strain>
    </source>
</reference>
<keyword evidence="6" id="KW-1185">Reference proteome</keyword>
<gene>
    <name evidence="5" type="ORF">ACFOW6_06045</name>
</gene>
<comment type="caution">
    <text evidence="5">The sequence shown here is derived from an EMBL/GenBank/DDBJ whole genome shotgun (WGS) entry which is preliminary data.</text>
</comment>
<evidence type="ECO:0000256" key="4">
    <source>
        <dbReference type="ARBA" id="ARBA00023186"/>
    </source>
</evidence>
<dbReference type="PANTHER" id="PTHR43087:SF1">
    <property type="entry name" value="LAO_AO TRANSPORT SYSTEM ATPASE"/>
    <property type="match status" value="1"/>
</dbReference>
<name>A0ABV8UK10_9PROT</name>
<dbReference type="EMBL" id="JBHSCW010000003">
    <property type="protein sequence ID" value="MFC4351102.1"/>
    <property type="molecule type" value="Genomic_DNA"/>
</dbReference>
<keyword evidence="1" id="KW-0547">Nucleotide-binding</keyword>
<organism evidence="5 6">
    <name type="scientific">Fodinicurvata halophila</name>
    <dbReference type="NCBI Taxonomy" id="1419723"/>
    <lineage>
        <taxon>Bacteria</taxon>
        <taxon>Pseudomonadati</taxon>
        <taxon>Pseudomonadota</taxon>
        <taxon>Alphaproteobacteria</taxon>
        <taxon>Rhodospirillales</taxon>
        <taxon>Rhodovibrionaceae</taxon>
        <taxon>Fodinicurvata</taxon>
    </lineage>
</organism>
<dbReference type="InterPro" id="IPR052040">
    <property type="entry name" value="GTPase/Isobutyryl-CoA_mutase"/>
</dbReference>
<accession>A0ABV8UK10</accession>
<keyword evidence="2" id="KW-0378">Hydrolase</keyword>
<proteinExistence type="predicted"/>
<evidence type="ECO:0000256" key="3">
    <source>
        <dbReference type="ARBA" id="ARBA00023134"/>
    </source>
</evidence>
<sequence length="315" mass="33398">MSDSPATETTAVDKAAVARALAAIERHSESAETLCLLTQAYQAPRGHVIGVTGPPGVGKSTLVRGLIQANRQQGLNVAVIAVDPSSRQSGGALLGDRVRLGGDPEDEGLFVRSMAARDRLGGLADITWSAAIYLRARYDRVIVETVGVGQSETDVAGVADSVVFCVQPGSGDVLQFMKAGIAEIPHVAVVTKADMGTPAHKAESDLHEALPAKARDGSEIEILRLGLQVSDGVDPLMTCLENRWGWLQAVPDRLMAARNAQAEHWLQEAVRARYGREGLKRCGALALTPGEAPFERLARISAVLSRSLPTRVCEA</sequence>
<dbReference type="InterPro" id="IPR027417">
    <property type="entry name" value="P-loop_NTPase"/>
</dbReference>
<dbReference type="SUPFAM" id="SSF52540">
    <property type="entry name" value="P-loop containing nucleoside triphosphate hydrolases"/>
    <property type="match status" value="1"/>
</dbReference>
<evidence type="ECO:0000256" key="1">
    <source>
        <dbReference type="ARBA" id="ARBA00022741"/>
    </source>
</evidence>
<keyword evidence="4" id="KW-0143">Chaperone</keyword>
<dbReference type="RefSeq" id="WP_382421442.1">
    <property type="nucleotide sequence ID" value="NZ_JBHSCW010000003.1"/>
</dbReference>
<evidence type="ECO:0000313" key="5">
    <source>
        <dbReference type="EMBL" id="MFC4351102.1"/>
    </source>
</evidence>
<dbReference type="PANTHER" id="PTHR43087">
    <property type="entry name" value="LYSINE/ARGININE/ORNITHINE TRANSPORT SYSTEM KINASE"/>
    <property type="match status" value="1"/>
</dbReference>
<protein>
    <submittedName>
        <fullName evidence="5">ArgK/MeaB family GTPase</fullName>
    </submittedName>
</protein>
<dbReference type="Pfam" id="PF03308">
    <property type="entry name" value="MeaB"/>
    <property type="match status" value="1"/>
</dbReference>
<dbReference type="Proteomes" id="UP001595799">
    <property type="component" value="Unassembled WGS sequence"/>
</dbReference>